<sequence>MVAKPKRSGPKARFGTS</sequence>
<dbReference type="AlphaFoldDB" id="A6IYJ9"/>
<proteinExistence type="predicted"/>
<gene>
    <name evidence="1" type="ORF">rCG_51053</name>
</gene>
<evidence type="ECO:0000313" key="1">
    <source>
        <dbReference type="EMBL" id="EDL92327.1"/>
    </source>
</evidence>
<dbReference type="Proteomes" id="UP000234681">
    <property type="component" value="Chromosome 19"/>
</dbReference>
<dbReference type="EMBL" id="CH473972">
    <property type="protein sequence ID" value="EDL92327.1"/>
    <property type="molecule type" value="Genomic_DNA"/>
</dbReference>
<name>A6IYJ9_RAT</name>
<evidence type="ECO:0000313" key="2">
    <source>
        <dbReference type="Proteomes" id="UP000234681"/>
    </source>
</evidence>
<organism evidence="1 2">
    <name type="scientific">Rattus norvegicus</name>
    <name type="common">Rat</name>
    <dbReference type="NCBI Taxonomy" id="10116"/>
    <lineage>
        <taxon>Eukaryota</taxon>
        <taxon>Metazoa</taxon>
        <taxon>Chordata</taxon>
        <taxon>Craniata</taxon>
        <taxon>Vertebrata</taxon>
        <taxon>Euteleostomi</taxon>
        <taxon>Mammalia</taxon>
        <taxon>Eutheria</taxon>
        <taxon>Euarchontoglires</taxon>
        <taxon>Glires</taxon>
        <taxon>Rodentia</taxon>
        <taxon>Myomorpha</taxon>
        <taxon>Muroidea</taxon>
        <taxon>Muridae</taxon>
        <taxon>Murinae</taxon>
        <taxon>Rattus</taxon>
    </lineage>
</organism>
<accession>A6IYJ9</accession>
<protein>
    <submittedName>
        <fullName evidence="1">RCG51053</fullName>
    </submittedName>
</protein>
<reference evidence="2" key="1">
    <citation type="submission" date="2005-09" db="EMBL/GenBank/DDBJ databases">
        <authorList>
            <person name="Mural R.J."/>
            <person name="Li P.W."/>
            <person name="Adams M.D."/>
            <person name="Amanatides P.G."/>
            <person name="Baden-Tillson H."/>
            <person name="Barnstead M."/>
            <person name="Chin S.H."/>
            <person name="Dew I."/>
            <person name="Evans C.A."/>
            <person name="Ferriera S."/>
            <person name="Flanigan M."/>
            <person name="Fosler C."/>
            <person name="Glodek A."/>
            <person name="Gu Z."/>
            <person name="Holt R.A."/>
            <person name="Jennings D."/>
            <person name="Kraft C.L."/>
            <person name="Lu F."/>
            <person name="Nguyen T."/>
            <person name="Nusskern D.R."/>
            <person name="Pfannkoch C.M."/>
            <person name="Sitter C."/>
            <person name="Sutton G.G."/>
            <person name="Venter J.C."/>
            <person name="Wang Z."/>
            <person name="Woodage T."/>
            <person name="Zheng X.H."/>
            <person name="Zhong F."/>
        </authorList>
    </citation>
    <scope>NUCLEOTIDE SEQUENCE [LARGE SCALE GENOMIC DNA]</scope>
    <source>
        <strain>BN</strain>
        <strain evidence="2">Sprague-Dawley</strain>
    </source>
</reference>